<evidence type="ECO:0000256" key="2">
    <source>
        <dbReference type="HAMAP-Rule" id="MF_00048"/>
    </source>
</evidence>
<dbReference type="RefSeq" id="WP_158426335.1">
    <property type="nucleotide sequence ID" value="NZ_JAOQJQ010000009.1"/>
</dbReference>
<accession>A0ABT2TQE4</accession>
<dbReference type="InterPro" id="IPR011335">
    <property type="entry name" value="Restrct_endonuc-II-like"/>
</dbReference>
<evidence type="ECO:0000313" key="4">
    <source>
        <dbReference type="Proteomes" id="UP001652442"/>
    </source>
</evidence>
<dbReference type="NCBIfam" id="TIGR00252">
    <property type="entry name" value="YraN family protein"/>
    <property type="match status" value="1"/>
</dbReference>
<evidence type="ECO:0000313" key="3">
    <source>
        <dbReference type="EMBL" id="MCU6763694.1"/>
    </source>
</evidence>
<keyword evidence="4" id="KW-1185">Reference proteome</keyword>
<dbReference type="InterPro" id="IPR011856">
    <property type="entry name" value="tRNA_endonuc-like_dom_sf"/>
</dbReference>
<organism evidence="3 4">
    <name type="scientific">Brotonthovivens ammoniilytica</name>
    <dbReference type="NCBI Taxonomy" id="2981725"/>
    <lineage>
        <taxon>Bacteria</taxon>
        <taxon>Bacillati</taxon>
        <taxon>Bacillota</taxon>
        <taxon>Clostridia</taxon>
        <taxon>Lachnospirales</taxon>
        <taxon>Lachnospiraceae</taxon>
        <taxon>Brotonthovivens</taxon>
    </lineage>
</organism>
<evidence type="ECO:0000256" key="1">
    <source>
        <dbReference type="ARBA" id="ARBA00006738"/>
    </source>
</evidence>
<reference evidence="3 4" key="1">
    <citation type="journal article" date="2021" name="ISME Commun">
        <title>Automated analysis of genomic sequences facilitates high-throughput and comprehensive description of bacteria.</title>
        <authorList>
            <person name="Hitch T.C.A."/>
        </authorList>
    </citation>
    <scope>NUCLEOTIDE SEQUENCE [LARGE SCALE GENOMIC DNA]</scope>
    <source>
        <strain evidence="3 4">Sanger_109</strain>
    </source>
</reference>
<dbReference type="CDD" id="cd20736">
    <property type="entry name" value="PoNe_Nuclease"/>
    <property type="match status" value="1"/>
</dbReference>
<dbReference type="PANTHER" id="PTHR34039:SF1">
    <property type="entry name" value="UPF0102 PROTEIN YRAN"/>
    <property type="match status" value="1"/>
</dbReference>
<name>A0ABT2TQE4_9FIRM</name>
<dbReference type="HAMAP" id="MF_00048">
    <property type="entry name" value="UPF0102"/>
    <property type="match status" value="1"/>
</dbReference>
<comment type="caution">
    <text evidence="3">The sequence shown here is derived from an EMBL/GenBank/DDBJ whole genome shotgun (WGS) entry which is preliminary data.</text>
</comment>
<dbReference type="Pfam" id="PF02021">
    <property type="entry name" value="UPF0102"/>
    <property type="match status" value="1"/>
</dbReference>
<dbReference type="InterPro" id="IPR003509">
    <property type="entry name" value="UPF0102_YraN-like"/>
</dbReference>
<sequence length="122" mass="14261">MNHHYKKGKLYEKRAAAWLTVQGYEILEQNFRCMLGEIDLIARENGELVFVEVKYRSNHMTGTPEEAVTLNKKRHISNTALFYLKTHGKNIFTACRFDVICIDDTGCRLYQNAFEYCGTFRI</sequence>
<dbReference type="PANTHER" id="PTHR34039">
    <property type="entry name" value="UPF0102 PROTEIN YRAN"/>
    <property type="match status" value="1"/>
</dbReference>
<protein>
    <recommendedName>
        <fullName evidence="2">UPF0102 protein OCV88_15400</fullName>
    </recommendedName>
</protein>
<gene>
    <name evidence="3" type="ORF">OCV88_15400</name>
</gene>
<dbReference type="SUPFAM" id="SSF52980">
    <property type="entry name" value="Restriction endonuclease-like"/>
    <property type="match status" value="1"/>
</dbReference>
<dbReference type="Gene3D" id="3.40.1350.10">
    <property type="match status" value="1"/>
</dbReference>
<proteinExistence type="inferred from homology"/>
<dbReference type="NCBIfam" id="NF009150">
    <property type="entry name" value="PRK12497.1-3"/>
    <property type="match status" value="1"/>
</dbReference>
<comment type="similarity">
    <text evidence="1 2">Belongs to the UPF0102 family.</text>
</comment>
<dbReference type="Proteomes" id="UP001652442">
    <property type="component" value="Unassembled WGS sequence"/>
</dbReference>
<dbReference type="EMBL" id="JAOQJQ010000009">
    <property type="protein sequence ID" value="MCU6763694.1"/>
    <property type="molecule type" value="Genomic_DNA"/>
</dbReference>